<proteinExistence type="predicted"/>
<dbReference type="CDD" id="cd03221">
    <property type="entry name" value="ABCF_EF-3"/>
    <property type="match status" value="2"/>
</dbReference>
<dbReference type="PROSITE" id="PS50893">
    <property type="entry name" value="ABC_TRANSPORTER_2"/>
    <property type="match status" value="2"/>
</dbReference>
<evidence type="ECO:0000256" key="2">
    <source>
        <dbReference type="ARBA" id="ARBA00022741"/>
    </source>
</evidence>
<dbReference type="SUPFAM" id="SSF52540">
    <property type="entry name" value="P-loop containing nucleoside triphosphate hydrolases"/>
    <property type="match status" value="2"/>
</dbReference>
<keyword evidence="7" id="KW-1185">Reference proteome</keyword>
<keyword evidence="1" id="KW-0677">Repeat</keyword>
<evidence type="ECO:0000259" key="5">
    <source>
        <dbReference type="PROSITE" id="PS50893"/>
    </source>
</evidence>
<dbReference type="PANTHER" id="PTHR19211">
    <property type="entry name" value="ATP-BINDING TRANSPORT PROTEIN-RELATED"/>
    <property type="match status" value="1"/>
</dbReference>
<reference evidence="6" key="2">
    <citation type="submission" date="2021-03" db="EMBL/GenBank/DDBJ databases">
        <authorList>
            <person name="Cao W."/>
        </authorList>
    </citation>
    <scope>NUCLEOTIDE SEQUENCE</scope>
    <source>
        <strain evidence="6">110414</strain>
    </source>
</reference>
<dbReference type="InterPro" id="IPR027417">
    <property type="entry name" value="P-loop_NTPase"/>
</dbReference>
<dbReference type="AlphaFoldDB" id="A0A940X1E3"/>
<accession>A0A940X1E3</accession>
<comment type="caution">
    <text evidence="6">The sequence shown here is derived from an EMBL/GenBank/DDBJ whole genome shotgun (WGS) entry which is preliminary data.</text>
</comment>
<evidence type="ECO:0000313" key="7">
    <source>
        <dbReference type="Proteomes" id="UP000673447"/>
    </source>
</evidence>
<dbReference type="Proteomes" id="UP000673447">
    <property type="component" value="Unassembled WGS sequence"/>
</dbReference>
<organism evidence="6 7">
    <name type="scientific">Pseudoxanthomonas helianthi</name>
    <dbReference type="NCBI Taxonomy" id="1453541"/>
    <lineage>
        <taxon>Bacteria</taxon>
        <taxon>Pseudomonadati</taxon>
        <taxon>Pseudomonadota</taxon>
        <taxon>Gammaproteobacteria</taxon>
        <taxon>Lysobacterales</taxon>
        <taxon>Lysobacteraceae</taxon>
        <taxon>Pseudoxanthomonas</taxon>
    </lineage>
</organism>
<feature type="domain" description="ABC transporter" evidence="5">
    <location>
        <begin position="334"/>
        <end position="542"/>
    </location>
</feature>
<dbReference type="GO" id="GO:0005524">
    <property type="term" value="F:ATP binding"/>
    <property type="evidence" value="ECO:0007669"/>
    <property type="project" value="UniProtKB-KW"/>
</dbReference>
<evidence type="ECO:0000256" key="3">
    <source>
        <dbReference type="ARBA" id="ARBA00022840"/>
    </source>
</evidence>
<evidence type="ECO:0000313" key="6">
    <source>
        <dbReference type="EMBL" id="MBP3983496.1"/>
    </source>
</evidence>
<dbReference type="Gene3D" id="3.40.50.300">
    <property type="entry name" value="P-loop containing nucleotide triphosphate hydrolases"/>
    <property type="match status" value="2"/>
</dbReference>
<protein>
    <submittedName>
        <fullName evidence="6">ABC-F family ATP-binding cassette domain-containing protein</fullName>
    </submittedName>
</protein>
<dbReference type="InterPro" id="IPR017871">
    <property type="entry name" value="ABC_transporter-like_CS"/>
</dbReference>
<sequence>MSDAHIRASDLFFSWPDGTPVLADLTFAFGPSRIGLMAPNGAGKSTLLRLIAGELRPTSGLLEVRGALAYLPQGIALDMRSPVASVLGIESRLAALDAVAEGRGEPADFELLDGEWDLRERVAITLEQVGLADVPLHRRLASLSGGEATSLALAAKLLQRPDILLLDEPTNHLDRARRQRLGEVLATWPGCVVVASHDRELLDGMDRIVELRSSGIGVFGGGFEAYQRAVEIERQATEQRLRRLQGEVERERRERQQAHERAERRMGNAAKNLAKSGLPRIVAGNRMRTAQASAGKARNVHGARLEDAAARLREAARSFHDIDPVDFSLPATRVASDQLLFSGNGIRVHRGRRRLFGEHGLSLAIRGPERIALTGSNGVGKTTLLKIIAGALRPDEGVIEKDCSRAAYLSQRLEGPDPSLSALDNLARSIPDMPRSERSQLVARLQLRGDRMHLPLGSLSGGERVRVVLACLLHARPAPQLLLLDEPTNHLDLDAVRQLEHALAAYAGAMVVVSHDEAFLQALVPTRRLELTAGEILRRGRA</sequence>
<dbReference type="GO" id="GO:0016887">
    <property type="term" value="F:ATP hydrolysis activity"/>
    <property type="evidence" value="ECO:0007669"/>
    <property type="project" value="InterPro"/>
</dbReference>
<gene>
    <name evidence="6" type="ORF">J5837_03580</name>
</gene>
<name>A0A940X1E3_9GAMM</name>
<reference evidence="6" key="1">
    <citation type="journal article" date="2016" name="Int. J. Syst. Evol. Microbiol.">
        <title>Pseudoxanthomonas helianthi sp. nov., isolated from roots of Jerusalem artichoke (Helianthus tuberosus).</title>
        <authorList>
            <person name="Kittiwongwattana C."/>
            <person name="Thawai C."/>
        </authorList>
    </citation>
    <scope>NUCLEOTIDE SEQUENCE</scope>
    <source>
        <strain evidence="6">110414</strain>
    </source>
</reference>
<keyword evidence="3 6" id="KW-0067">ATP-binding</keyword>
<dbReference type="PANTHER" id="PTHR19211:SF6">
    <property type="entry name" value="BLL7188 PROTEIN"/>
    <property type="match status" value="1"/>
</dbReference>
<dbReference type="PROSITE" id="PS00211">
    <property type="entry name" value="ABC_TRANSPORTER_1"/>
    <property type="match status" value="1"/>
</dbReference>
<evidence type="ECO:0000256" key="4">
    <source>
        <dbReference type="SAM" id="MobiDB-lite"/>
    </source>
</evidence>
<dbReference type="EMBL" id="JAGKTC010000001">
    <property type="protein sequence ID" value="MBP3983496.1"/>
    <property type="molecule type" value="Genomic_DNA"/>
</dbReference>
<dbReference type="Pfam" id="PF00005">
    <property type="entry name" value="ABC_tran"/>
    <property type="match status" value="2"/>
</dbReference>
<dbReference type="InterPro" id="IPR003439">
    <property type="entry name" value="ABC_transporter-like_ATP-bd"/>
</dbReference>
<evidence type="ECO:0000256" key="1">
    <source>
        <dbReference type="ARBA" id="ARBA00022737"/>
    </source>
</evidence>
<dbReference type="InterPro" id="IPR050611">
    <property type="entry name" value="ABCF"/>
</dbReference>
<dbReference type="SMART" id="SM00382">
    <property type="entry name" value="AAA"/>
    <property type="match status" value="2"/>
</dbReference>
<keyword evidence="2" id="KW-0547">Nucleotide-binding</keyword>
<feature type="domain" description="ABC transporter" evidence="5">
    <location>
        <begin position="6"/>
        <end position="238"/>
    </location>
</feature>
<feature type="region of interest" description="Disordered" evidence="4">
    <location>
        <begin position="247"/>
        <end position="266"/>
    </location>
</feature>
<dbReference type="RefSeq" id="WP_210535339.1">
    <property type="nucleotide sequence ID" value="NZ_JAGKTC010000001.1"/>
</dbReference>
<dbReference type="InterPro" id="IPR003593">
    <property type="entry name" value="AAA+_ATPase"/>
</dbReference>
<dbReference type="FunFam" id="3.40.50.300:FF:001320">
    <property type="entry name" value="Heme ABC transporter ATP-binding protein"/>
    <property type="match status" value="1"/>
</dbReference>